<accession>A0A7X6DAB1</accession>
<dbReference type="GO" id="GO:0009088">
    <property type="term" value="P:threonine biosynthetic process"/>
    <property type="evidence" value="ECO:0007669"/>
    <property type="project" value="UniProtKB-UniPathway"/>
</dbReference>
<evidence type="ECO:0000256" key="15">
    <source>
        <dbReference type="PIRSR" id="PIRSR000098-2"/>
    </source>
</evidence>
<dbReference type="RefSeq" id="WP_167807846.1">
    <property type="nucleotide sequence ID" value="NZ_JAAVMB010000014.1"/>
</dbReference>
<feature type="binding site" evidence="15">
    <location>
        <position position="107"/>
    </location>
    <ligand>
        <name>NADPH</name>
        <dbReference type="ChEBI" id="CHEBI:57783"/>
    </ligand>
</feature>
<evidence type="ECO:0000256" key="8">
    <source>
        <dbReference type="ARBA" id="ARBA00022697"/>
    </source>
</evidence>
<keyword evidence="9 15" id="KW-0521">NADP</keyword>
<sequence>MVKVLNVGLLGLGTVGSGVPLLIKENQKKIEDITGTRINIKTAFVRDIESKQTIADKFNLNLTTSFTDILEDEEIQVIVEVMGGTTLAKEYIISALKNKKHVVTANKDLIAIHGLELVEIAKENNCFLYYEASVAGGIPILRTISNSMSADEITSISGIVNGTTNFILTQMSQKGLSYDEALQEATRLGYAESDPTNDVEGIDAAYKMVILTRFSFGMDIDPLKIERKGITTVSADDIKTADSLGYSIKLLGFSEKIEKGIHVEVSPVLVPKTHPLSTVENEMNAIFINSFGVGESMYYGPGAGAKPTATSVVSDLITIAKNVSLGISGLSFNTFNNKTTLAKEENVISKHYFSLRVTDEPGVFKRLAEIMLAENVSLEQIKQETEKTATARIMIITHEASLDKIKRIETKLWNETGFEVLSRFKVLN</sequence>
<organism evidence="19 20">
    <name type="scientific">Vagococcus fluvialis</name>
    <dbReference type="NCBI Taxonomy" id="2738"/>
    <lineage>
        <taxon>Bacteria</taxon>
        <taxon>Bacillati</taxon>
        <taxon>Bacillota</taxon>
        <taxon>Bacilli</taxon>
        <taxon>Lactobacillales</taxon>
        <taxon>Enterococcaceae</taxon>
        <taxon>Vagococcus</taxon>
    </lineage>
</organism>
<reference evidence="19 20" key="1">
    <citation type="submission" date="2020-03" db="EMBL/GenBank/DDBJ databases">
        <title>Bacterial samples isolated from urine from healthy bovine heifers (Gyr breed).</title>
        <authorList>
            <person name="Giannattasio-Ferraz S."/>
            <person name="Maskeri L."/>
            <person name="Penido A."/>
            <person name="Barbosa-Stancioli E.F."/>
            <person name="Putonti C."/>
        </authorList>
    </citation>
    <scope>NUCLEOTIDE SEQUENCE [LARGE SCALE GENOMIC DNA]</scope>
    <source>
        <strain evidence="19 20">UFMG-H7</strain>
    </source>
</reference>
<gene>
    <name evidence="19" type="ORF">HED35_11385</name>
</gene>
<proteinExistence type="inferred from homology"/>
<dbReference type="Pfam" id="PF03447">
    <property type="entry name" value="NAD_binding_3"/>
    <property type="match status" value="1"/>
</dbReference>
<feature type="binding site" evidence="15">
    <location>
        <begin position="10"/>
        <end position="17"/>
    </location>
    <ligand>
        <name>NADP(+)</name>
        <dbReference type="ChEBI" id="CHEBI:58349"/>
    </ligand>
</feature>
<evidence type="ECO:0000313" key="19">
    <source>
        <dbReference type="EMBL" id="NKC68692.1"/>
    </source>
</evidence>
<dbReference type="InterPro" id="IPR002912">
    <property type="entry name" value="ACT_dom"/>
</dbReference>
<evidence type="ECO:0000256" key="5">
    <source>
        <dbReference type="ARBA" id="ARBA00013213"/>
    </source>
</evidence>
<keyword evidence="8 16" id="KW-0791">Threonine biosynthesis</keyword>
<name>A0A7X6DAB1_9ENTE</name>
<evidence type="ECO:0000313" key="20">
    <source>
        <dbReference type="Proteomes" id="UP000521358"/>
    </source>
</evidence>
<feature type="binding site" evidence="15">
    <location>
        <position position="192"/>
    </location>
    <ligand>
        <name>L-homoserine</name>
        <dbReference type="ChEBI" id="CHEBI:57476"/>
    </ligand>
</feature>
<dbReference type="Pfam" id="PF00742">
    <property type="entry name" value="Homoserine_dh"/>
    <property type="match status" value="1"/>
</dbReference>
<dbReference type="SUPFAM" id="SSF51735">
    <property type="entry name" value="NAD(P)-binding Rossmann-fold domains"/>
    <property type="match status" value="1"/>
</dbReference>
<evidence type="ECO:0000256" key="9">
    <source>
        <dbReference type="ARBA" id="ARBA00022857"/>
    </source>
</evidence>
<comment type="caution">
    <text evidence="19">The sequence shown here is derived from an EMBL/GenBank/DDBJ whole genome shotgun (WGS) entry which is preliminary data.</text>
</comment>
<comment type="similarity">
    <text evidence="4 17">Belongs to the homoserine dehydrogenase family.</text>
</comment>
<dbReference type="InterPro" id="IPR005106">
    <property type="entry name" value="Asp/hSer_DH_NAD-bd"/>
</dbReference>
<dbReference type="Gene3D" id="3.40.50.720">
    <property type="entry name" value="NAD(P)-binding Rossmann-like Domain"/>
    <property type="match status" value="1"/>
</dbReference>
<feature type="domain" description="ACT" evidence="18">
    <location>
        <begin position="352"/>
        <end position="426"/>
    </location>
</feature>
<keyword evidence="11" id="KW-0915">Sodium</keyword>
<dbReference type="GO" id="GO:0004412">
    <property type="term" value="F:homoserine dehydrogenase activity"/>
    <property type="evidence" value="ECO:0007669"/>
    <property type="project" value="UniProtKB-EC"/>
</dbReference>
<feature type="active site" description="Proton donor" evidence="14">
    <location>
        <position position="207"/>
    </location>
</feature>
<evidence type="ECO:0000256" key="13">
    <source>
        <dbReference type="ARBA" id="ARBA00048841"/>
    </source>
</evidence>
<dbReference type="Proteomes" id="UP000521358">
    <property type="component" value="Unassembled WGS sequence"/>
</dbReference>
<keyword evidence="7 16" id="KW-0028">Amino-acid biosynthesis</keyword>
<dbReference type="UniPathway" id="UPA00051">
    <property type="reaction ID" value="UER00465"/>
</dbReference>
<dbReference type="EC" id="1.1.1.3" evidence="5 16"/>
<dbReference type="Gene3D" id="3.30.360.10">
    <property type="entry name" value="Dihydrodipicolinate Reductase, domain 2"/>
    <property type="match status" value="1"/>
</dbReference>
<dbReference type="Gene3D" id="3.30.70.260">
    <property type="match status" value="1"/>
</dbReference>
<dbReference type="AlphaFoldDB" id="A0A7X6DAB1"/>
<evidence type="ECO:0000256" key="3">
    <source>
        <dbReference type="ARBA" id="ARBA00005062"/>
    </source>
</evidence>
<dbReference type="GO" id="GO:0050661">
    <property type="term" value="F:NADP binding"/>
    <property type="evidence" value="ECO:0007669"/>
    <property type="project" value="InterPro"/>
</dbReference>
<dbReference type="SUPFAM" id="SSF55021">
    <property type="entry name" value="ACT-like"/>
    <property type="match status" value="1"/>
</dbReference>
<evidence type="ECO:0000256" key="6">
    <source>
        <dbReference type="ARBA" id="ARBA00013376"/>
    </source>
</evidence>
<evidence type="ECO:0000259" key="18">
    <source>
        <dbReference type="PROSITE" id="PS51671"/>
    </source>
</evidence>
<dbReference type="PANTHER" id="PTHR43331:SF1">
    <property type="entry name" value="HOMOSERINE DEHYDROGENASE"/>
    <property type="match status" value="1"/>
</dbReference>
<dbReference type="FunFam" id="3.30.360.10:FF:000005">
    <property type="entry name" value="Homoserine dehydrogenase"/>
    <property type="match status" value="1"/>
</dbReference>
<dbReference type="InterPro" id="IPR045865">
    <property type="entry name" value="ACT-like_dom_sf"/>
</dbReference>
<protein>
    <recommendedName>
        <fullName evidence="6 16">Homoserine dehydrogenase</fullName>
        <ecNumber evidence="5 16">1.1.1.3</ecNumber>
    </recommendedName>
</protein>
<dbReference type="InterPro" id="IPR001342">
    <property type="entry name" value="HDH_cat"/>
</dbReference>
<dbReference type="GO" id="GO:0009086">
    <property type="term" value="P:methionine biosynthetic process"/>
    <property type="evidence" value="ECO:0007669"/>
    <property type="project" value="UniProtKB-KW"/>
</dbReference>
<dbReference type="SUPFAM" id="SSF55347">
    <property type="entry name" value="Glyceraldehyde-3-phosphate dehydrogenase-like, C-terminal domain"/>
    <property type="match status" value="1"/>
</dbReference>
<dbReference type="InterPro" id="IPR016204">
    <property type="entry name" value="HDH"/>
</dbReference>
<comment type="cofactor">
    <cofactor evidence="1">
        <name>a metal cation</name>
        <dbReference type="ChEBI" id="CHEBI:25213"/>
    </cofactor>
</comment>
<dbReference type="InterPro" id="IPR019811">
    <property type="entry name" value="HDH_CS"/>
</dbReference>
<comment type="pathway">
    <text evidence="3 16">Amino-acid biosynthesis; L-methionine biosynthesis via de novo pathway; L-homoserine from L-aspartate: step 3/3.</text>
</comment>
<dbReference type="PANTHER" id="PTHR43331">
    <property type="entry name" value="HOMOSERINE DEHYDROGENASE"/>
    <property type="match status" value="1"/>
</dbReference>
<comment type="pathway">
    <text evidence="2 16">Amino-acid biosynthesis; L-threonine biosynthesis; L-threonine from L-aspartate: step 3/5.</text>
</comment>
<evidence type="ECO:0000256" key="17">
    <source>
        <dbReference type="RuleBase" id="RU004171"/>
    </source>
</evidence>
<dbReference type="PROSITE" id="PS51671">
    <property type="entry name" value="ACT"/>
    <property type="match status" value="1"/>
</dbReference>
<dbReference type="PROSITE" id="PS01042">
    <property type="entry name" value="HOMOSER_DHGENASE"/>
    <property type="match status" value="1"/>
</dbReference>
<dbReference type="PIRSF" id="PIRSF000098">
    <property type="entry name" value="Homoser_dehydrog"/>
    <property type="match status" value="1"/>
</dbReference>
<evidence type="ECO:0000256" key="7">
    <source>
        <dbReference type="ARBA" id="ARBA00022605"/>
    </source>
</evidence>
<evidence type="ECO:0000256" key="12">
    <source>
        <dbReference type="ARBA" id="ARBA00023167"/>
    </source>
</evidence>
<dbReference type="UniPathway" id="UPA00050">
    <property type="reaction ID" value="UER00063"/>
</dbReference>
<dbReference type="EMBL" id="JAAVMB010000014">
    <property type="protein sequence ID" value="NKC68692.1"/>
    <property type="molecule type" value="Genomic_DNA"/>
</dbReference>
<comment type="catalytic activity">
    <reaction evidence="13">
        <text>L-homoserine + NADP(+) = L-aspartate 4-semialdehyde + NADPH + H(+)</text>
        <dbReference type="Rhea" id="RHEA:15761"/>
        <dbReference type="ChEBI" id="CHEBI:15378"/>
        <dbReference type="ChEBI" id="CHEBI:57476"/>
        <dbReference type="ChEBI" id="CHEBI:57783"/>
        <dbReference type="ChEBI" id="CHEBI:58349"/>
        <dbReference type="ChEBI" id="CHEBI:537519"/>
        <dbReference type="EC" id="1.1.1.3"/>
    </reaction>
    <physiologicalReaction direction="right-to-left" evidence="13">
        <dbReference type="Rhea" id="RHEA:15763"/>
    </physiologicalReaction>
</comment>
<dbReference type="InterPro" id="IPR036291">
    <property type="entry name" value="NAD(P)-bd_dom_sf"/>
</dbReference>
<evidence type="ECO:0000256" key="11">
    <source>
        <dbReference type="ARBA" id="ARBA00023053"/>
    </source>
</evidence>
<evidence type="ECO:0000256" key="16">
    <source>
        <dbReference type="RuleBase" id="RU000579"/>
    </source>
</evidence>
<dbReference type="NCBIfam" id="NF004976">
    <property type="entry name" value="PRK06349.1"/>
    <property type="match status" value="1"/>
</dbReference>
<keyword evidence="10 16" id="KW-0560">Oxidoreductase</keyword>
<evidence type="ECO:0000256" key="4">
    <source>
        <dbReference type="ARBA" id="ARBA00006753"/>
    </source>
</evidence>
<evidence type="ECO:0000256" key="1">
    <source>
        <dbReference type="ARBA" id="ARBA00001920"/>
    </source>
</evidence>
<evidence type="ECO:0000256" key="10">
    <source>
        <dbReference type="ARBA" id="ARBA00023002"/>
    </source>
</evidence>
<evidence type="ECO:0000256" key="2">
    <source>
        <dbReference type="ARBA" id="ARBA00005056"/>
    </source>
</evidence>
<evidence type="ECO:0000256" key="14">
    <source>
        <dbReference type="PIRSR" id="PIRSR000098-1"/>
    </source>
</evidence>
<keyword evidence="12 16" id="KW-0486">Methionine biosynthesis</keyword>